<dbReference type="PROSITE" id="PS51352">
    <property type="entry name" value="THIOREDOXIN_2"/>
    <property type="match status" value="1"/>
</dbReference>
<organism evidence="2 3">
    <name type="scientific">Hypericibacter adhaerens</name>
    <dbReference type="NCBI Taxonomy" id="2602016"/>
    <lineage>
        <taxon>Bacteria</taxon>
        <taxon>Pseudomonadati</taxon>
        <taxon>Pseudomonadota</taxon>
        <taxon>Alphaproteobacteria</taxon>
        <taxon>Rhodospirillales</taxon>
        <taxon>Dongiaceae</taxon>
        <taxon>Hypericibacter</taxon>
    </lineage>
</organism>
<evidence type="ECO:0000313" key="2">
    <source>
        <dbReference type="EMBL" id="QEX21692.1"/>
    </source>
</evidence>
<dbReference type="PANTHER" id="PTHR43640">
    <property type="entry name" value="OS07G0260300 PROTEIN"/>
    <property type="match status" value="1"/>
</dbReference>
<dbReference type="Pfam" id="PF00578">
    <property type="entry name" value="AhpC-TSA"/>
    <property type="match status" value="1"/>
</dbReference>
<dbReference type="OrthoDB" id="9809746at2"/>
<accession>A0A5J6MVL5</accession>
<dbReference type="AlphaFoldDB" id="A0A5J6MVL5"/>
<dbReference type="KEGG" id="hadh:FRZ61_16210"/>
<dbReference type="Proteomes" id="UP000325797">
    <property type="component" value="Chromosome"/>
</dbReference>
<protein>
    <submittedName>
        <fullName evidence="2">Thioredoxin family protein</fullName>
    </submittedName>
</protein>
<evidence type="ECO:0000259" key="1">
    <source>
        <dbReference type="PROSITE" id="PS51352"/>
    </source>
</evidence>
<evidence type="ECO:0000313" key="3">
    <source>
        <dbReference type="Proteomes" id="UP000325797"/>
    </source>
</evidence>
<dbReference type="GO" id="GO:0016491">
    <property type="term" value="F:oxidoreductase activity"/>
    <property type="evidence" value="ECO:0007669"/>
    <property type="project" value="InterPro"/>
</dbReference>
<dbReference type="CDD" id="cd02969">
    <property type="entry name" value="PRX_like1"/>
    <property type="match status" value="1"/>
</dbReference>
<name>A0A5J6MVL5_9PROT</name>
<proteinExistence type="predicted"/>
<dbReference type="SUPFAM" id="SSF52833">
    <property type="entry name" value="Thioredoxin-like"/>
    <property type="match status" value="1"/>
</dbReference>
<dbReference type="RefSeq" id="WP_151116411.1">
    <property type="nucleotide sequence ID" value="NZ_CP042582.1"/>
</dbReference>
<feature type="domain" description="Thioredoxin" evidence="1">
    <location>
        <begin position="9"/>
        <end position="144"/>
    </location>
</feature>
<dbReference type="EMBL" id="CP042582">
    <property type="protein sequence ID" value="QEX21692.1"/>
    <property type="molecule type" value="Genomic_DNA"/>
</dbReference>
<sequence>MAYASGGQHELGWHAAGFELEGVDGRPHKLAELKGEKGTLVMFICNHCPYVKGVIDGVVEDCKALAAEGVNAVAIMSNDTDAYPADSFDKMKEFARAHGFGFSYLIDRTQAVARAYGAVCTPDIYGFDAGLALRYRGRVQEMRGSSPVKGAKREMLEAMRLIARTGKGPAEQVPAIGCSIKWRS</sequence>
<dbReference type="InterPro" id="IPR047262">
    <property type="entry name" value="PRX-like1"/>
</dbReference>
<dbReference type="GO" id="GO:0016209">
    <property type="term" value="F:antioxidant activity"/>
    <property type="evidence" value="ECO:0007669"/>
    <property type="project" value="InterPro"/>
</dbReference>
<dbReference type="PANTHER" id="PTHR43640:SF1">
    <property type="entry name" value="THIOREDOXIN-DEPENDENT PEROXIREDOXIN"/>
    <property type="match status" value="1"/>
</dbReference>
<keyword evidence="3" id="KW-1185">Reference proteome</keyword>
<reference evidence="2 3" key="1">
    <citation type="submission" date="2019-08" db="EMBL/GenBank/DDBJ databases">
        <title>Hyperibacter terrae gen. nov., sp. nov. and Hyperibacter viscosus sp. nov., two new members in the family Rhodospirillaceae isolated from the rhizosphere of Hypericum perforatum.</title>
        <authorList>
            <person name="Noviana Z."/>
        </authorList>
    </citation>
    <scope>NUCLEOTIDE SEQUENCE [LARGE SCALE GENOMIC DNA]</scope>
    <source>
        <strain evidence="2 3">R5959</strain>
    </source>
</reference>
<dbReference type="InterPro" id="IPR036249">
    <property type="entry name" value="Thioredoxin-like_sf"/>
</dbReference>
<dbReference type="InterPro" id="IPR000866">
    <property type="entry name" value="AhpC/TSA"/>
</dbReference>
<dbReference type="Gene3D" id="3.40.30.10">
    <property type="entry name" value="Glutaredoxin"/>
    <property type="match status" value="1"/>
</dbReference>
<gene>
    <name evidence="2" type="ORF">FRZ61_16210</name>
</gene>
<dbReference type="InterPro" id="IPR013766">
    <property type="entry name" value="Thioredoxin_domain"/>
</dbReference>